<evidence type="ECO:0000313" key="1">
    <source>
        <dbReference type="EMBL" id="VFU11911.1"/>
    </source>
</evidence>
<dbReference type="SUPFAM" id="SSF75138">
    <property type="entry name" value="HprK N-terminal domain-like"/>
    <property type="match status" value="1"/>
</dbReference>
<proteinExistence type="predicted"/>
<dbReference type="Gene3D" id="3.40.1390.20">
    <property type="entry name" value="HprK N-terminal domain-like"/>
    <property type="match status" value="1"/>
</dbReference>
<sequence length="113" mass="12133">MNLETLAEALGLKCKCCWEKLKTTEVKGGYAGDLLSDVMANSNAGDIWVTRQVHQNIVAVASLKGHAGIVIVQGASPDKDTLDRAGREGIPIMVTDMSKFEVVGKIYQLLSEA</sequence>
<protein>
    <submittedName>
        <fullName evidence="1">DRTGG domain protein</fullName>
    </submittedName>
</protein>
<gene>
    <name evidence="1" type="ORF">SCFA_120004</name>
</gene>
<organism evidence="1">
    <name type="scientific">anaerobic digester metagenome</name>
    <dbReference type="NCBI Taxonomy" id="1263854"/>
    <lineage>
        <taxon>unclassified sequences</taxon>
        <taxon>metagenomes</taxon>
        <taxon>ecological metagenomes</taxon>
    </lineage>
</organism>
<dbReference type="AlphaFoldDB" id="A0A485M038"/>
<reference evidence="1" key="1">
    <citation type="submission" date="2019-03" db="EMBL/GenBank/DDBJ databases">
        <authorList>
            <person name="Hao L."/>
        </authorList>
    </citation>
    <scope>NUCLEOTIDE SEQUENCE</scope>
</reference>
<dbReference type="InterPro" id="IPR028979">
    <property type="entry name" value="Ser_kin/Pase_Hpr-like_N_sf"/>
</dbReference>
<name>A0A485M038_9ZZZZ</name>
<accession>A0A485M038</accession>
<dbReference type="EMBL" id="CAADRM010000024">
    <property type="protein sequence ID" value="VFU11911.1"/>
    <property type="molecule type" value="Genomic_DNA"/>
</dbReference>